<keyword evidence="4" id="KW-1185">Reference proteome</keyword>
<feature type="domain" description="Protein kinase" evidence="2">
    <location>
        <begin position="1"/>
        <end position="65"/>
    </location>
</feature>
<feature type="compositionally biased region" description="Basic residues" evidence="1">
    <location>
        <begin position="130"/>
        <end position="146"/>
    </location>
</feature>
<dbReference type="GO" id="GO:0004672">
    <property type="term" value="F:protein kinase activity"/>
    <property type="evidence" value="ECO:0007669"/>
    <property type="project" value="InterPro"/>
</dbReference>
<dbReference type="PROSITE" id="PS50011">
    <property type="entry name" value="PROTEIN_KINASE_DOM"/>
    <property type="match status" value="1"/>
</dbReference>
<gene>
    <name evidence="3" type="ORF">SI7747_15017708</name>
</gene>
<dbReference type="GO" id="GO:0007165">
    <property type="term" value="P:signal transduction"/>
    <property type="evidence" value="ECO:0007669"/>
    <property type="project" value="TreeGrafter"/>
</dbReference>
<feature type="compositionally biased region" description="Basic residues" evidence="1">
    <location>
        <begin position="104"/>
        <end position="114"/>
    </location>
</feature>
<dbReference type="Gene3D" id="1.10.510.10">
    <property type="entry name" value="Transferase(Phosphotransferase) domain 1"/>
    <property type="match status" value="1"/>
</dbReference>
<dbReference type="InterPro" id="IPR011009">
    <property type="entry name" value="Kinase-like_dom_sf"/>
</dbReference>
<accession>A0A7I8JMH3</accession>
<proteinExistence type="predicted"/>
<dbReference type="EMBL" id="LR743602">
    <property type="protein sequence ID" value="CAA2632068.1"/>
    <property type="molecule type" value="Genomic_DNA"/>
</dbReference>
<dbReference type="AlphaFoldDB" id="A0A7I8JMH3"/>
<dbReference type="PANTHER" id="PTHR48011">
    <property type="entry name" value="CCR4-NOT TRANSCRIPTIONAL COMPLEX SUBUNIT CAF120-RELATED"/>
    <property type="match status" value="1"/>
</dbReference>
<dbReference type="GO" id="GO:0005524">
    <property type="term" value="F:ATP binding"/>
    <property type="evidence" value="ECO:0007669"/>
    <property type="project" value="InterPro"/>
</dbReference>
<evidence type="ECO:0000313" key="3">
    <source>
        <dbReference type="EMBL" id="CAA2632068.1"/>
    </source>
</evidence>
<dbReference type="SUPFAM" id="SSF56112">
    <property type="entry name" value="Protein kinase-like (PK-like)"/>
    <property type="match status" value="1"/>
</dbReference>
<evidence type="ECO:0000256" key="1">
    <source>
        <dbReference type="SAM" id="MobiDB-lite"/>
    </source>
</evidence>
<dbReference type="Proteomes" id="UP001189122">
    <property type="component" value="Unassembled WGS sequence"/>
</dbReference>
<dbReference type="InterPro" id="IPR000719">
    <property type="entry name" value="Prot_kinase_dom"/>
</dbReference>
<feature type="compositionally biased region" description="Low complexity" evidence="1">
    <location>
        <begin position="63"/>
        <end position="78"/>
    </location>
</feature>
<reference evidence="3 4" key="1">
    <citation type="submission" date="2019-12" db="EMBL/GenBank/DDBJ databases">
        <authorList>
            <person name="Scholz U."/>
            <person name="Mascher M."/>
            <person name="Fiebig A."/>
        </authorList>
    </citation>
    <scope>NUCLEOTIDE SEQUENCE</scope>
</reference>
<organism evidence="3">
    <name type="scientific">Spirodela intermedia</name>
    <name type="common">Intermediate duckweed</name>
    <dbReference type="NCBI Taxonomy" id="51605"/>
    <lineage>
        <taxon>Eukaryota</taxon>
        <taxon>Viridiplantae</taxon>
        <taxon>Streptophyta</taxon>
        <taxon>Embryophyta</taxon>
        <taxon>Tracheophyta</taxon>
        <taxon>Spermatophyta</taxon>
        <taxon>Magnoliopsida</taxon>
        <taxon>Liliopsida</taxon>
        <taxon>Araceae</taxon>
        <taxon>Lemnoideae</taxon>
        <taxon>Spirodela</taxon>
    </lineage>
</organism>
<name>A0A7I8JMH3_SPIIN</name>
<dbReference type="InterPro" id="IPR052751">
    <property type="entry name" value="Plant_MAPKKK"/>
</dbReference>
<dbReference type="EMBL" id="CACRZD030000015">
    <property type="protein sequence ID" value="CAA6671300.1"/>
    <property type="molecule type" value="Genomic_DNA"/>
</dbReference>
<evidence type="ECO:0000313" key="4">
    <source>
        <dbReference type="Proteomes" id="UP001189122"/>
    </source>
</evidence>
<sequence length="240" mass="26299">MATGRPPWPDVADPIAAIHRIAFSAEAPELPSHLSDGARDFLGKCLDRDPRKRLSAAELLDHPSSAATRRPSPRRASPIMRRGRILPRAFSIRTSGNRGDQRTKSRSTSRRCTRLRSPSRNASDGCRASAFRRLKRPRRPGRRRRTPGLPSGTAPRAGRGFAPSDSYDELPTKRGTLPEDGQACAVSDEGHMPAAATTEGSSLFGDWLLLIDEASSLSNSCTQFSTMMNSNYKIYNLIAD</sequence>
<protein>
    <recommendedName>
        <fullName evidence="2">Protein kinase domain-containing protein</fullName>
    </recommendedName>
</protein>
<dbReference type="PANTHER" id="PTHR48011:SF4">
    <property type="entry name" value="MITOGEN-ACTIVATED PROTEIN KINASE KINASE KINASE 19"/>
    <property type="match status" value="1"/>
</dbReference>
<evidence type="ECO:0000259" key="2">
    <source>
        <dbReference type="PROSITE" id="PS50011"/>
    </source>
</evidence>
<feature type="region of interest" description="Disordered" evidence="1">
    <location>
        <begin position="56"/>
        <end position="184"/>
    </location>
</feature>